<comment type="caution">
    <text evidence="3">The sequence shown here is derived from an EMBL/GenBank/DDBJ whole genome shotgun (WGS) entry which is preliminary data.</text>
</comment>
<evidence type="ECO:0000313" key="3">
    <source>
        <dbReference type="EMBL" id="PVE48181.1"/>
    </source>
</evidence>
<dbReference type="SUPFAM" id="SSF55797">
    <property type="entry name" value="PR-1-like"/>
    <property type="match status" value="1"/>
</dbReference>
<dbReference type="Proteomes" id="UP000244810">
    <property type="component" value="Unassembled WGS sequence"/>
</dbReference>
<dbReference type="InterPro" id="IPR014044">
    <property type="entry name" value="CAP_dom"/>
</dbReference>
<feature type="chain" id="PRO_5015626076" description="SCP domain-containing protein" evidence="1">
    <location>
        <begin position="20"/>
        <end position="201"/>
    </location>
</feature>
<dbReference type="Gene3D" id="3.40.33.10">
    <property type="entry name" value="CAP"/>
    <property type="match status" value="1"/>
</dbReference>
<gene>
    <name evidence="3" type="ORF">DDE23_08610</name>
</gene>
<organism evidence="3 4">
    <name type="scientific">Pararhodobacter aggregans</name>
    <dbReference type="NCBI Taxonomy" id="404875"/>
    <lineage>
        <taxon>Bacteria</taxon>
        <taxon>Pseudomonadati</taxon>
        <taxon>Pseudomonadota</taxon>
        <taxon>Alphaproteobacteria</taxon>
        <taxon>Rhodobacterales</taxon>
        <taxon>Paracoccaceae</taxon>
        <taxon>Pararhodobacter</taxon>
    </lineage>
</organism>
<dbReference type="OrthoDB" id="7846629at2"/>
<dbReference type="EMBL" id="QDDR01000003">
    <property type="protein sequence ID" value="PVE48181.1"/>
    <property type="molecule type" value="Genomic_DNA"/>
</dbReference>
<dbReference type="Pfam" id="PF00188">
    <property type="entry name" value="CAP"/>
    <property type="match status" value="1"/>
</dbReference>
<dbReference type="CDD" id="cd05379">
    <property type="entry name" value="CAP_bacterial"/>
    <property type="match status" value="1"/>
</dbReference>
<reference evidence="3 4" key="1">
    <citation type="journal article" date="2011" name="Syst. Appl. Microbiol.">
        <title>Defluviimonas denitrificans gen. nov., sp. nov., and Pararhodobacter aggregans gen. nov., sp. nov., non-phototrophic Rhodobacteraceae from the biofilter of a marine aquaculture.</title>
        <authorList>
            <person name="Foesel B.U."/>
            <person name="Drake H.L."/>
            <person name="Schramm A."/>
        </authorList>
    </citation>
    <scope>NUCLEOTIDE SEQUENCE [LARGE SCALE GENOMIC DNA]</scope>
    <source>
        <strain evidence="3 4">D1-19</strain>
    </source>
</reference>
<feature type="signal peptide" evidence="1">
    <location>
        <begin position="1"/>
        <end position="19"/>
    </location>
</feature>
<keyword evidence="4" id="KW-1185">Reference proteome</keyword>
<evidence type="ECO:0000259" key="2">
    <source>
        <dbReference type="Pfam" id="PF00188"/>
    </source>
</evidence>
<dbReference type="AlphaFoldDB" id="A0A2T7UUB6"/>
<protein>
    <recommendedName>
        <fullName evidence="2">SCP domain-containing protein</fullName>
    </recommendedName>
</protein>
<dbReference type="RefSeq" id="WP_107751554.1">
    <property type="nucleotide sequence ID" value="NZ_QBKF01000004.1"/>
</dbReference>
<evidence type="ECO:0000313" key="4">
    <source>
        <dbReference type="Proteomes" id="UP000244810"/>
    </source>
</evidence>
<feature type="domain" description="SCP" evidence="2">
    <location>
        <begin position="59"/>
        <end position="171"/>
    </location>
</feature>
<name>A0A2T7UUB6_9RHOB</name>
<evidence type="ECO:0000256" key="1">
    <source>
        <dbReference type="SAM" id="SignalP"/>
    </source>
</evidence>
<dbReference type="PANTHER" id="PTHR31157:SF1">
    <property type="entry name" value="SCP DOMAIN-CONTAINING PROTEIN"/>
    <property type="match status" value="1"/>
</dbReference>
<accession>A0A2T7UUB6</accession>
<dbReference type="InterPro" id="IPR035940">
    <property type="entry name" value="CAP_sf"/>
</dbReference>
<dbReference type="PANTHER" id="PTHR31157">
    <property type="entry name" value="SCP DOMAIN-CONTAINING PROTEIN"/>
    <property type="match status" value="1"/>
</dbReference>
<proteinExistence type="predicted"/>
<keyword evidence="1" id="KW-0732">Signal</keyword>
<sequence>MSELDLSLLAAFSAAAALAACSSAPPETAMRLGTDGRPMPVVYRITPGDATQVQARMRDALNTVRQQQGLPGVEFSQDLTTAAATHARDMSVQVRPWHFGSDGSSPIDRVRRVGYTGYFLGEAVSETYETEIETLTAWLSQEDTRSILLDARALDLGFAWYQEANGKIWWCLTTGAPAIPAGASQQIAQQAPVADTRPNRS</sequence>